<dbReference type="InterPro" id="IPR026444">
    <property type="entry name" value="Secre_tail"/>
</dbReference>
<dbReference type="AlphaFoldDB" id="A0A1M6LDH6"/>
<dbReference type="STRING" id="1121955.SAMN02745146_3721"/>
<dbReference type="Pfam" id="PF00041">
    <property type="entry name" value="fn3"/>
    <property type="match status" value="1"/>
</dbReference>
<dbReference type="InterPro" id="IPR011635">
    <property type="entry name" value="CARDB"/>
</dbReference>
<evidence type="ECO:0000259" key="2">
    <source>
        <dbReference type="PROSITE" id="PS50853"/>
    </source>
</evidence>
<dbReference type="InterPro" id="IPR036116">
    <property type="entry name" value="FN3_sf"/>
</dbReference>
<evidence type="ECO:0000313" key="4">
    <source>
        <dbReference type="Proteomes" id="UP000184418"/>
    </source>
</evidence>
<proteinExistence type="predicted"/>
<dbReference type="RefSeq" id="WP_073111986.1">
    <property type="nucleotide sequence ID" value="NZ_FQYN01000009.1"/>
</dbReference>
<dbReference type="InterPro" id="IPR003961">
    <property type="entry name" value="FN3_dom"/>
</dbReference>
<organism evidence="3 4">
    <name type="scientific">Hymenobacter daecheongensis DSM 21074</name>
    <dbReference type="NCBI Taxonomy" id="1121955"/>
    <lineage>
        <taxon>Bacteria</taxon>
        <taxon>Pseudomonadati</taxon>
        <taxon>Bacteroidota</taxon>
        <taxon>Cytophagia</taxon>
        <taxon>Cytophagales</taxon>
        <taxon>Hymenobacteraceae</taxon>
        <taxon>Hymenobacter</taxon>
    </lineage>
</organism>
<dbReference type="Pfam" id="PF07705">
    <property type="entry name" value="CARDB"/>
    <property type="match status" value="1"/>
</dbReference>
<protein>
    <submittedName>
        <fullName evidence="3">Por secretion system C-terminal sorting domain-containing protein</fullName>
    </submittedName>
</protein>
<gene>
    <name evidence="3" type="ORF">SAMN02745146_3721</name>
</gene>
<feature type="signal peptide" evidence="1">
    <location>
        <begin position="1"/>
        <end position="29"/>
    </location>
</feature>
<dbReference type="OrthoDB" id="617614at2"/>
<keyword evidence="1" id="KW-0732">Signal</keyword>
<keyword evidence="4" id="KW-1185">Reference proteome</keyword>
<name>A0A1M6LDH6_9BACT</name>
<dbReference type="InterPro" id="IPR013783">
    <property type="entry name" value="Ig-like_fold"/>
</dbReference>
<sequence length="908" mass="92931">MLTTLQTRLKKAVRWLPVALLPFATQAQAQTLNYSPANAVNVAGTFTDISATGTAIATANTDDANSAAQPIGFTFNFNGTAFTQFVLNTNGLIRLGAAAPSVANLFFTQDFSPTQTAVDPIGSTNAADRNLLIPFNIDLVSGTSPAEYSVATTGTAGSRVCTVQWKNVSDKAGTGTDTAPTQYSNFTFQLKMYEGSNNVEFVYGPATASTGAATSRFPTVGIKGANATSSVLGNKPTGAAAWSTTVFINGPYGTSTHNFRNATLPDVGRTYRFAPTVLLNNDAAVTALYTLGKVSSTYGSPVTAQVVVSNLGSSAQTALPVTLTVSGATTFSSTQTIPTLASGASTTLTFTYPVTGTSGTNTVTAAVTAPDDLATNDSKTTTQTISAADMSYIVGTTFTGGAGVQSAGNVLVARYTANGSAGLNVVTPTFAGVATAGSTYQVVVYSANATTGLPGTVLYTSPSRPRPTAAAGAVVADAVTLPSIPVTNTFFVGVKTIGAENIGLAYQTESPLRSGTFLFTTNGTTFTDLSTSTLPARLAIDVTLGATPTCAVATGLSVSSITATSASLSFTPSATATSYTVTYTAGTTTTTVTPAPTASPVALTGLTPNTTYTVSVVTNCAGGQTSGAVTTTFTTAPAPPPFATLPFSESFEGPWINNLGTRDIPSASWRNTPATGNNSFRRNDDGASATWSLASGGAYTPASSAGTYSARFHTYFSATGTQGTLDLYLNLSAVGIKRLNFDYINPTGADKLEVLLSTDGGNTFAATPLLSLATNTAFSAKQVTIPGNSATTVLRFRATSDFGDDDLGFDNVQVSIVTANRNEALAATVNLYPNPAHRTFQLDVPAGSLHAASATLINALGQVVQQRELNLPATGGTASFDVSKLAAGVYSLQLKTGETLVVKRVVVE</sequence>
<reference evidence="3 4" key="1">
    <citation type="submission" date="2016-11" db="EMBL/GenBank/DDBJ databases">
        <authorList>
            <person name="Jaros S."/>
            <person name="Januszkiewicz K."/>
            <person name="Wedrychowicz H."/>
        </authorList>
    </citation>
    <scope>NUCLEOTIDE SEQUENCE [LARGE SCALE GENOMIC DNA]</scope>
    <source>
        <strain evidence="3 4">DSM 21074</strain>
    </source>
</reference>
<evidence type="ECO:0000313" key="3">
    <source>
        <dbReference type="EMBL" id="SHJ69202.1"/>
    </source>
</evidence>
<dbReference type="PROSITE" id="PS50853">
    <property type="entry name" value="FN3"/>
    <property type="match status" value="1"/>
</dbReference>
<dbReference type="Proteomes" id="UP000184418">
    <property type="component" value="Unassembled WGS sequence"/>
</dbReference>
<accession>A0A1M6LDH6</accession>
<dbReference type="SMART" id="SM00060">
    <property type="entry name" value="FN3"/>
    <property type="match status" value="1"/>
</dbReference>
<dbReference type="NCBIfam" id="TIGR04183">
    <property type="entry name" value="Por_Secre_tail"/>
    <property type="match status" value="1"/>
</dbReference>
<feature type="chain" id="PRO_5012748363" evidence="1">
    <location>
        <begin position="30"/>
        <end position="908"/>
    </location>
</feature>
<evidence type="ECO:0000256" key="1">
    <source>
        <dbReference type="SAM" id="SignalP"/>
    </source>
</evidence>
<dbReference type="Pfam" id="PF18962">
    <property type="entry name" value="Por_Secre_tail"/>
    <property type="match status" value="1"/>
</dbReference>
<dbReference type="SUPFAM" id="SSF49265">
    <property type="entry name" value="Fibronectin type III"/>
    <property type="match status" value="1"/>
</dbReference>
<dbReference type="Gene3D" id="2.60.40.10">
    <property type="entry name" value="Immunoglobulins"/>
    <property type="match status" value="2"/>
</dbReference>
<dbReference type="EMBL" id="FQYN01000009">
    <property type="protein sequence ID" value="SHJ69202.1"/>
    <property type="molecule type" value="Genomic_DNA"/>
</dbReference>
<feature type="domain" description="Fibronectin type-III" evidence="2">
    <location>
        <begin position="552"/>
        <end position="638"/>
    </location>
</feature>